<dbReference type="Pfam" id="PF02154">
    <property type="entry name" value="FliM"/>
    <property type="match status" value="1"/>
</dbReference>
<dbReference type="NCBIfam" id="TIGR01397">
    <property type="entry name" value="fliM_switch"/>
    <property type="match status" value="1"/>
</dbReference>
<sequence length="339" mass="38405">MADDILSQEEVDALLRGVTGEDEDADEGLDSSAIRAYDIGRQERIVRGRMPTLEVINERFARNLRIGLFNFMRRSAEISVGPVRVQKYSEFIRNLVVPTNLNLIHMKPLRGTGLFIFDPDLVFLVVDNMFGSDGRYHVRVEGRDFTPTEQRIIQRLLEVVMEEYRKSWEPVFKTEFSYVRSEMNTQFANIATPTEVVVAFTFKIELGSGGGDFHVCFPYSMIEPLRDLLYSSMQADRMESDNRWVKLLSREIQNSDVDLIANLGTAKITLGDILELKAGDVIGIDIPETIVAEVDGVPLLEGHYGILHGQYALKVERLLTTPESLSLDEEPLEGLNDEQ</sequence>
<dbReference type="SUPFAM" id="SSF101801">
    <property type="entry name" value="Surface presentation of antigens (SPOA)"/>
    <property type="match status" value="1"/>
</dbReference>
<keyword evidence="15" id="KW-1185">Reference proteome</keyword>
<dbReference type="InterPro" id="IPR001689">
    <property type="entry name" value="Flag_FliM"/>
</dbReference>
<dbReference type="InterPro" id="IPR028976">
    <property type="entry name" value="CheC-like_sf"/>
</dbReference>
<evidence type="ECO:0000256" key="10">
    <source>
        <dbReference type="ARBA" id="ARBA00023143"/>
    </source>
</evidence>
<evidence type="ECO:0000256" key="8">
    <source>
        <dbReference type="ARBA" id="ARBA00022779"/>
    </source>
</evidence>
<comment type="subcellular location">
    <subcellularLocation>
        <location evidence="1">Bacterial flagellum basal body</location>
    </subcellularLocation>
    <subcellularLocation>
        <location evidence="2">Cell inner membrane</location>
        <topology evidence="2">Peripheral membrane protein</topology>
    </subcellularLocation>
</comment>
<dbReference type="Gene3D" id="2.30.330.10">
    <property type="entry name" value="SpoA-like"/>
    <property type="match status" value="1"/>
</dbReference>
<gene>
    <name evidence="14" type="ORF">SAMN02745887_03576</name>
</gene>
<dbReference type="GO" id="GO:0050918">
    <property type="term" value="P:positive chemotaxis"/>
    <property type="evidence" value="ECO:0007669"/>
    <property type="project" value="TreeGrafter"/>
</dbReference>
<comment type="function">
    <text evidence="11">FliM is one of three proteins (FliG, FliN, FliM) that forms the rotor-mounted switch complex (C ring), located at the base of the basal body. This complex interacts with the CheY and CheZ chemotaxis proteins, in addition to contacting components of the motor that determine the direction of flagellar rotation.</text>
</comment>
<dbReference type="GO" id="GO:0005886">
    <property type="term" value="C:plasma membrane"/>
    <property type="evidence" value="ECO:0007669"/>
    <property type="project" value="UniProtKB-SubCell"/>
</dbReference>
<accession>A0A1K2HRM1</accession>
<organism evidence="14 15">
    <name type="scientific">Chitinimonas taiwanensis DSM 18899</name>
    <dbReference type="NCBI Taxonomy" id="1121279"/>
    <lineage>
        <taxon>Bacteria</taxon>
        <taxon>Pseudomonadati</taxon>
        <taxon>Pseudomonadota</taxon>
        <taxon>Betaproteobacteria</taxon>
        <taxon>Neisseriales</taxon>
        <taxon>Chitinibacteraceae</taxon>
        <taxon>Chitinimonas</taxon>
    </lineage>
</organism>
<keyword evidence="6" id="KW-0145">Chemotaxis</keyword>
<dbReference type="PRINTS" id="PR00955">
    <property type="entry name" value="FLGMOTORFLIM"/>
</dbReference>
<keyword evidence="10" id="KW-0975">Bacterial flagellum</keyword>
<evidence type="ECO:0000256" key="11">
    <source>
        <dbReference type="ARBA" id="ARBA00025044"/>
    </source>
</evidence>
<dbReference type="InterPro" id="IPR001543">
    <property type="entry name" value="FliN-like_C"/>
</dbReference>
<keyword evidence="5" id="KW-1003">Cell membrane</keyword>
<evidence type="ECO:0000256" key="5">
    <source>
        <dbReference type="ARBA" id="ARBA00022475"/>
    </source>
</evidence>
<evidence type="ECO:0000256" key="7">
    <source>
        <dbReference type="ARBA" id="ARBA00022519"/>
    </source>
</evidence>
<dbReference type="STRING" id="1121279.SAMN02745887_03576"/>
<evidence type="ECO:0000256" key="4">
    <source>
        <dbReference type="ARBA" id="ARBA00021898"/>
    </source>
</evidence>
<keyword evidence="14" id="KW-0969">Cilium</keyword>
<dbReference type="SUPFAM" id="SSF103039">
    <property type="entry name" value="CheC-like"/>
    <property type="match status" value="1"/>
</dbReference>
<dbReference type="PIRSF" id="PIRSF002888">
    <property type="entry name" value="FliM"/>
    <property type="match status" value="1"/>
</dbReference>
<evidence type="ECO:0000259" key="13">
    <source>
        <dbReference type="Pfam" id="PF01052"/>
    </source>
</evidence>
<dbReference type="Gene3D" id="3.40.1550.10">
    <property type="entry name" value="CheC-like"/>
    <property type="match status" value="1"/>
</dbReference>
<evidence type="ECO:0000256" key="9">
    <source>
        <dbReference type="ARBA" id="ARBA00023136"/>
    </source>
</evidence>
<keyword evidence="9" id="KW-0472">Membrane</keyword>
<dbReference type="Pfam" id="PF01052">
    <property type="entry name" value="FliMN_C"/>
    <property type="match status" value="1"/>
</dbReference>
<dbReference type="CDD" id="cd17908">
    <property type="entry name" value="FliM"/>
    <property type="match status" value="1"/>
</dbReference>
<name>A0A1K2HRM1_9NEIS</name>
<dbReference type="GO" id="GO:0009425">
    <property type="term" value="C:bacterial-type flagellum basal body"/>
    <property type="evidence" value="ECO:0007669"/>
    <property type="project" value="UniProtKB-SubCell"/>
</dbReference>
<dbReference type="GO" id="GO:0003774">
    <property type="term" value="F:cytoskeletal motor activity"/>
    <property type="evidence" value="ECO:0007669"/>
    <property type="project" value="InterPro"/>
</dbReference>
<keyword evidence="14" id="KW-0282">Flagellum</keyword>
<proteinExistence type="inferred from homology"/>
<dbReference type="OrthoDB" id="9806941at2"/>
<dbReference type="EMBL" id="FPKR01000016">
    <property type="protein sequence ID" value="SFZ79395.1"/>
    <property type="molecule type" value="Genomic_DNA"/>
</dbReference>
<evidence type="ECO:0000256" key="1">
    <source>
        <dbReference type="ARBA" id="ARBA00004117"/>
    </source>
</evidence>
<keyword evidence="8" id="KW-0283">Flagellar rotation</keyword>
<keyword evidence="14" id="KW-0966">Cell projection</keyword>
<evidence type="ECO:0000256" key="12">
    <source>
        <dbReference type="NCBIfam" id="TIGR01397"/>
    </source>
</evidence>
<evidence type="ECO:0000256" key="6">
    <source>
        <dbReference type="ARBA" id="ARBA00022500"/>
    </source>
</evidence>
<reference evidence="14 15" key="1">
    <citation type="submission" date="2016-11" db="EMBL/GenBank/DDBJ databases">
        <authorList>
            <person name="Jaros S."/>
            <person name="Januszkiewicz K."/>
            <person name="Wedrychowicz H."/>
        </authorList>
    </citation>
    <scope>NUCLEOTIDE SEQUENCE [LARGE SCALE GENOMIC DNA]</scope>
    <source>
        <strain evidence="14 15">DSM 18899</strain>
    </source>
</reference>
<dbReference type="Proteomes" id="UP000186513">
    <property type="component" value="Unassembled WGS sequence"/>
</dbReference>
<dbReference type="AlphaFoldDB" id="A0A1K2HRM1"/>
<dbReference type="InterPro" id="IPR036429">
    <property type="entry name" value="SpoA-like_sf"/>
</dbReference>
<keyword evidence="7" id="KW-0997">Cell inner membrane</keyword>
<dbReference type="PANTHER" id="PTHR30034">
    <property type="entry name" value="FLAGELLAR MOTOR SWITCH PROTEIN FLIM"/>
    <property type="match status" value="1"/>
</dbReference>
<comment type="similarity">
    <text evidence="3">Belongs to the FliM family.</text>
</comment>
<dbReference type="PANTHER" id="PTHR30034:SF3">
    <property type="entry name" value="FLAGELLAR MOTOR SWITCH PROTEIN FLIM"/>
    <property type="match status" value="1"/>
</dbReference>
<evidence type="ECO:0000256" key="3">
    <source>
        <dbReference type="ARBA" id="ARBA00011049"/>
    </source>
</evidence>
<feature type="domain" description="Flagellar motor switch protein FliN-like C-terminal" evidence="13">
    <location>
        <begin position="251"/>
        <end position="319"/>
    </location>
</feature>
<protein>
    <recommendedName>
        <fullName evidence="4 12">Flagellar motor switch protein FliM</fullName>
    </recommendedName>
</protein>
<evidence type="ECO:0000313" key="14">
    <source>
        <dbReference type="EMBL" id="SFZ79395.1"/>
    </source>
</evidence>
<evidence type="ECO:0000256" key="2">
    <source>
        <dbReference type="ARBA" id="ARBA00004417"/>
    </source>
</evidence>
<dbReference type="GO" id="GO:0071978">
    <property type="term" value="P:bacterial-type flagellum-dependent swarming motility"/>
    <property type="evidence" value="ECO:0007669"/>
    <property type="project" value="TreeGrafter"/>
</dbReference>
<evidence type="ECO:0000313" key="15">
    <source>
        <dbReference type="Proteomes" id="UP000186513"/>
    </source>
</evidence>
<dbReference type="RefSeq" id="WP_072430050.1">
    <property type="nucleotide sequence ID" value="NZ_FPKR01000016.1"/>
</dbReference>